<sequence length="583" mass="64416">MGPGRDRELITDWLTEAHDYEVTTLREASTLPTEYDICLLDAAGIDAYYDELSDRCADAAAYLPHVLLLTEEQHADGRGWSMPDVSTVGDPLIDEVLMLPLEKQTLARRVENLLATRDASLKLTERERQYRELVELTPEAILLLDGDRVVYANSAAAELFGVDKDGLIDGSFSRFVPAASEAAIARTLASVPRTGNGPTEFTEHTLRNARGRDIETAVAGVTVTYGGEQVTQLLIRNLTETKRQAERLRLFGRGIEAAAHGIVVCDARSEDVPMIYANEAFCRITGYSLGEVLGQNCRFLQGENTDPETVDRIRTAVETGNAITVELLNYRKDGTPFWNRLEITPIRNDRGELTHFLGSQRDITDRIRNEQRLSVLDRILRHNVRNKTNVIRGYANTIIDEGSPPDAAAERIRSAADELYTISEQIREFDAVVRDTGELTQTVPLDAVVGDAVAALREENPDADVVFRASGSVLVDAHSTLRAALTDLLYQLGDAERPMADISLSREGDSVDLAVVDRGGAIPPEDLDLVVGGTETPLEHLQDLELWLLRWAVEQSDGEFAVDDEGGDPRIRLRFPAAELRDS</sequence>
<dbReference type="SMART" id="SM00091">
    <property type="entry name" value="PAS"/>
    <property type="match status" value="2"/>
</dbReference>
<dbReference type="PANTHER" id="PTHR47429:SF2">
    <property type="entry name" value="PROTEIN TWIN LOV 1"/>
    <property type="match status" value="1"/>
</dbReference>
<dbReference type="SUPFAM" id="SSF55874">
    <property type="entry name" value="ATPase domain of HSP90 chaperone/DNA topoisomerase II/histidine kinase"/>
    <property type="match status" value="1"/>
</dbReference>
<evidence type="ECO:0000259" key="4">
    <source>
        <dbReference type="PROSITE" id="PS50112"/>
    </source>
</evidence>
<feature type="domain" description="PAS" evidence="4">
    <location>
        <begin position="247"/>
        <end position="318"/>
    </location>
</feature>
<reference evidence="6 7" key="1">
    <citation type="journal article" date="2019" name="Int. J. Syst. Evol. Microbiol.">
        <title>The Global Catalogue of Microorganisms (GCM) 10K type strain sequencing project: providing services to taxonomists for standard genome sequencing and annotation.</title>
        <authorList>
            <consortium name="The Broad Institute Genomics Platform"/>
            <consortium name="The Broad Institute Genome Sequencing Center for Infectious Disease"/>
            <person name="Wu L."/>
            <person name="Ma J."/>
        </authorList>
    </citation>
    <scope>NUCLEOTIDE SEQUENCE [LARGE SCALE GENOMIC DNA]</scope>
    <source>
        <strain evidence="6 7">CGMCC 1.12859</strain>
    </source>
</reference>
<comment type="caution">
    <text evidence="6">The sequence shown here is derived from an EMBL/GenBank/DDBJ whole genome shotgun (WGS) entry which is preliminary data.</text>
</comment>
<keyword evidence="1" id="KW-0285">Flavoprotein</keyword>
<proteinExistence type="predicted"/>
<dbReference type="AlphaFoldDB" id="A0ABD6BS27"/>
<name>A0ABD6BS27_9EURY</name>
<feature type="domain" description="PAC" evidence="5">
    <location>
        <begin position="321"/>
        <end position="375"/>
    </location>
</feature>
<feature type="domain" description="PAS" evidence="4">
    <location>
        <begin position="126"/>
        <end position="195"/>
    </location>
</feature>
<dbReference type="PANTHER" id="PTHR47429">
    <property type="entry name" value="PROTEIN TWIN LOV 1"/>
    <property type="match status" value="1"/>
</dbReference>
<dbReference type="PROSITE" id="PS50112">
    <property type="entry name" value="PAS"/>
    <property type="match status" value="2"/>
</dbReference>
<dbReference type="InterPro" id="IPR000014">
    <property type="entry name" value="PAS"/>
</dbReference>
<dbReference type="EMBL" id="JBHUCZ010000003">
    <property type="protein sequence ID" value="MFD1567369.1"/>
    <property type="molecule type" value="Genomic_DNA"/>
</dbReference>
<accession>A0ABD6BS27</accession>
<dbReference type="NCBIfam" id="TIGR00229">
    <property type="entry name" value="sensory_box"/>
    <property type="match status" value="2"/>
</dbReference>
<dbReference type="Pfam" id="PF13188">
    <property type="entry name" value="PAS_8"/>
    <property type="match status" value="1"/>
</dbReference>
<evidence type="ECO:0000256" key="2">
    <source>
        <dbReference type="ARBA" id="ARBA00022643"/>
    </source>
</evidence>
<dbReference type="PROSITE" id="PS50113">
    <property type="entry name" value="PAC"/>
    <property type="match status" value="1"/>
</dbReference>
<gene>
    <name evidence="6" type="ORF">ACFSAU_07675</name>
</gene>
<dbReference type="InterPro" id="IPR000700">
    <property type="entry name" value="PAS-assoc_C"/>
</dbReference>
<keyword evidence="3" id="KW-0157">Chromophore</keyword>
<organism evidence="6 7">
    <name type="scientific">Halolamina litorea</name>
    <dbReference type="NCBI Taxonomy" id="1515593"/>
    <lineage>
        <taxon>Archaea</taxon>
        <taxon>Methanobacteriati</taxon>
        <taxon>Methanobacteriota</taxon>
        <taxon>Stenosarchaea group</taxon>
        <taxon>Halobacteria</taxon>
        <taxon>Halobacteriales</taxon>
        <taxon>Haloferacaceae</taxon>
    </lineage>
</organism>
<dbReference type="SMART" id="SM00086">
    <property type="entry name" value="PAC"/>
    <property type="match status" value="1"/>
</dbReference>
<evidence type="ECO:0000259" key="5">
    <source>
        <dbReference type="PROSITE" id="PS50113"/>
    </source>
</evidence>
<dbReference type="InterPro" id="IPR036890">
    <property type="entry name" value="HATPase_C_sf"/>
</dbReference>
<keyword evidence="2" id="KW-0288">FMN</keyword>
<evidence type="ECO:0000256" key="1">
    <source>
        <dbReference type="ARBA" id="ARBA00022630"/>
    </source>
</evidence>
<evidence type="ECO:0000256" key="3">
    <source>
        <dbReference type="ARBA" id="ARBA00022991"/>
    </source>
</evidence>
<dbReference type="SUPFAM" id="SSF55785">
    <property type="entry name" value="PYP-like sensor domain (PAS domain)"/>
    <property type="match status" value="2"/>
</dbReference>
<dbReference type="InterPro" id="IPR035965">
    <property type="entry name" value="PAS-like_dom_sf"/>
</dbReference>
<dbReference type="InterPro" id="IPR001610">
    <property type="entry name" value="PAC"/>
</dbReference>
<evidence type="ECO:0000313" key="6">
    <source>
        <dbReference type="EMBL" id="MFD1567369.1"/>
    </source>
</evidence>
<dbReference type="CDD" id="cd00130">
    <property type="entry name" value="PAS"/>
    <property type="match status" value="2"/>
</dbReference>
<evidence type="ECO:0000313" key="7">
    <source>
        <dbReference type="Proteomes" id="UP001597139"/>
    </source>
</evidence>
<dbReference type="Pfam" id="PF13426">
    <property type="entry name" value="PAS_9"/>
    <property type="match status" value="1"/>
</dbReference>
<keyword evidence="7" id="KW-1185">Reference proteome</keyword>
<dbReference type="RefSeq" id="WP_267646342.1">
    <property type="nucleotide sequence ID" value="NZ_JANHGR010000001.1"/>
</dbReference>
<dbReference type="Proteomes" id="UP001597139">
    <property type="component" value="Unassembled WGS sequence"/>
</dbReference>
<dbReference type="Gene3D" id="3.30.450.20">
    <property type="entry name" value="PAS domain"/>
    <property type="match status" value="2"/>
</dbReference>
<protein>
    <submittedName>
        <fullName evidence="6">PAS domain-containing protein</fullName>
    </submittedName>
</protein>